<keyword evidence="2" id="KW-0472">Membrane</keyword>
<evidence type="ECO:0000313" key="6">
    <source>
        <dbReference type="Proteomes" id="UP000669179"/>
    </source>
</evidence>
<dbReference type="PANTHER" id="PTHR33371:SF19">
    <property type="entry name" value="MCE-FAMILY PROTEIN MCE4A"/>
    <property type="match status" value="1"/>
</dbReference>
<feature type="domain" description="Mammalian cell entry C-terminal" evidence="4">
    <location>
        <begin position="133"/>
        <end position="349"/>
    </location>
</feature>
<evidence type="ECO:0000313" key="5">
    <source>
        <dbReference type="EMBL" id="MBO2451329.1"/>
    </source>
</evidence>
<keyword evidence="2" id="KW-0812">Transmembrane</keyword>
<name>A0A939T6W3_9ACTN</name>
<evidence type="ECO:0000256" key="2">
    <source>
        <dbReference type="SAM" id="Phobius"/>
    </source>
</evidence>
<dbReference type="Proteomes" id="UP000669179">
    <property type="component" value="Unassembled WGS sequence"/>
</dbReference>
<evidence type="ECO:0000259" key="4">
    <source>
        <dbReference type="Pfam" id="PF11887"/>
    </source>
</evidence>
<dbReference type="Pfam" id="PF02470">
    <property type="entry name" value="MlaD"/>
    <property type="match status" value="1"/>
</dbReference>
<feature type="region of interest" description="Disordered" evidence="1">
    <location>
        <begin position="380"/>
        <end position="413"/>
    </location>
</feature>
<keyword evidence="6" id="KW-1185">Reference proteome</keyword>
<dbReference type="RefSeq" id="WP_208259243.1">
    <property type="nucleotide sequence ID" value="NZ_JAGEOJ010000013.1"/>
</dbReference>
<dbReference type="GO" id="GO:0005576">
    <property type="term" value="C:extracellular region"/>
    <property type="evidence" value="ECO:0007669"/>
    <property type="project" value="TreeGrafter"/>
</dbReference>
<proteinExistence type="predicted"/>
<feature type="domain" description="Mce/MlaD" evidence="3">
    <location>
        <begin position="49"/>
        <end position="123"/>
    </location>
</feature>
<feature type="compositionally biased region" description="Low complexity" evidence="1">
    <location>
        <begin position="380"/>
        <end position="395"/>
    </location>
</feature>
<accession>A0A939T6W3</accession>
<dbReference type="InterPro" id="IPR024516">
    <property type="entry name" value="Mce_C"/>
</dbReference>
<evidence type="ECO:0000256" key="1">
    <source>
        <dbReference type="SAM" id="MobiDB-lite"/>
    </source>
</evidence>
<sequence>MTQTAVPGSSGLSQRVRYRLLGLSMLVVIALLLALTVALFNKALTPVTKVQVQTERAGLQLLPRSDVKVRGLIVGEVRSTKATESGATINLALDPDKAKLIPNNVQARLIPKTLFGEKYVDLEIPTQPGPVGLHKGQVIQQDKSQPAVEIDKVLNNLLPLLQAVKPEKLNATLNALATALQGRGDQIGSDIEQADALLKKINPQLGTLVYDLNALSDTSDIYSDAAPDLLQTLRNLNVTSKTITDKQATIEDIIPQVTGTAQKGERFMLENGPKIVGVNIANRDGLDLFARYAPSFPCLFKGMEKGRAAAEAAGGGKGPTFNLTIEIVKPRPAYKYPLDLPEAKDQRGPRCWGLPNPKVPFPEPLARDGLEDDLWWKNPDPANAPANANGKTPANGQNRGRAASGVFLDPGSMSQKDNINSVIGPMTRTPADEVPDLGQLLFGPLLQGSVVTVK</sequence>
<keyword evidence="2" id="KW-1133">Transmembrane helix</keyword>
<dbReference type="InterPro" id="IPR003399">
    <property type="entry name" value="Mce/MlaD"/>
</dbReference>
<protein>
    <submittedName>
        <fullName evidence="5">MCE family protein</fullName>
    </submittedName>
</protein>
<dbReference type="InterPro" id="IPR052336">
    <property type="entry name" value="MlaD_Phospholipid_Transporter"/>
</dbReference>
<dbReference type="PANTHER" id="PTHR33371">
    <property type="entry name" value="INTERMEMBRANE PHOSPHOLIPID TRANSPORT SYSTEM BINDING PROTEIN MLAD-RELATED"/>
    <property type="match status" value="1"/>
</dbReference>
<dbReference type="EMBL" id="JAGEOJ010000013">
    <property type="protein sequence ID" value="MBO2451329.1"/>
    <property type="molecule type" value="Genomic_DNA"/>
</dbReference>
<dbReference type="GO" id="GO:0051701">
    <property type="term" value="P:biological process involved in interaction with host"/>
    <property type="evidence" value="ECO:0007669"/>
    <property type="project" value="TreeGrafter"/>
</dbReference>
<dbReference type="InterPro" id="IPR005693">
    <property type="entry name" value="Mce"/>
</dbReference>
<dbReference type="Pfam" id="PF11887">
    <property type="entry name" value="Mce4_CUP1"/>
    <property type="match status" value="1"/>
</dbReference>
<evidence type="ECO:0000259" key="3">
    <source>
        <dbReference type="Pfam" id="PF02470"/>
    </source>
</evidence>
<dbReference type="AlphaFoldDB" id="A0A939T6W3"/>
<reference evidence="5" key="1">
    <citation type="submission" date="2021-03" db="EMBL/GenBank/DDBJ databases">
        <authorList>
            <person name="Kanchanasin P."/>
            <person name="Saeng-In P."/>
            <person name="Phongsopitanun W."/>
            <person name="Yuki M."/>
            <person name="Kudo T."/>
            <person name="Ohkuma M."/>
            <person name="Tanasupawat S."/>
        </authorList>
    </citation>
    <scope>NUCLEOTIDE SEQUENCE</scope>
    <source>
        <strain evidence="5">GKU 128</strain>
    </source>
</reference>
<comment type="caution">
    <text evidence="5">The sequence shown here is derived from an EMBL/GenBank/DDBJ whole genome shotgun (WGS) entry which is preliminary data.</text>
</comment>
<feature type="transmembrane region" description="Helical" evidence="2">
    <location>
        <begin position="20"/>
        <end position="40"/>
    </location>
</feature>
<dbReference type="NCBIfam" id="TIGR00996">
    <property type="entry name" value="Mtu_fam_mce"/>
    <property type="match status" value="1"/>
</dbReference>
<gene>
    <name evidence="5" type="ORF">J4573_29845</name>
</gene>
<organism evidence="5 6">
    <name type="scientific">Actinomadura barringtoniae</name>
    <dbReference type="NCBI Taxonomy" id="1427535"/>
    <lineage>
        <taxon>Bacteria</taxon>
        <taxon>Bacillati</taxon>
        <taxon>Actinomycetota</taxon>
        <taxon>Actinomycetes</taxon>
        <taxon>Streptosporangiales</taxon>
        <taxon>Thermomonosporaceae</taxon>
        <taxon>Actinomadura</taxon>
    </lineage>
</organism>